<feature type="compositionally biased region" description="Basic residues" evidence="1">
    <location>
        <begin position="13"/>
        <end position="22"/>
    </location>
</feature>
<gene>
    <name evidence="2" type="ORF">OPV22_031975</name>
</gene>
<proteinExistence type="predicted"/>
<feature type="region of interest" description="Disordered" evidence="1">
    <location>
        <begin position="1"/>
        <end position="23"/>
    </location>
</feature>
<evidence type="ECO:0000313" key="2">
    <source>
        <dbReference type="EMBL" id="KAJ8459049.1"/>
    </source>
</evidence>
<dbReference type="AlphaFoldDB" id="A0AAV8PQH8"/>
<reference evidence="2 3" key="1">
    <citation type="submission" date="2022-12" db="EMBL/GenBank/DDBJ databases">
        <title>Chromosome-scale assembly of the Ensete ventricosum genome.</title>
        <authorList>
            <person name="Dussert Y."/>
            <person name="Stocks J."/>
            <person name="Wendawek A."/>
            <person name="Woldeyes F."/>
            <person name="Nichols R.A."/>
            <person name="Borrell J.S."/>
        </authorList>
    </citation>
    <scope>NUCLEOTIDE SEQUENCE [LARGE SCALE GENOMIC DNA]</scope>
    <source>
        <strain evidence="3">cv. Maze</strain>
        <tissue evidence="2">Seeds</tissue>
    </source>
</reference>
<name>A0AAV8PQH8_ENSVE</name>
<evidence type="ECO:0000313" key="3">
    <source>
        <dbReference type="Proteomes" id="UP001222027"/>
    </source>
</evidence>
<dbReference type="EMBL" id="JAQQAF010000009">
    <property type="protein sequence ID" value="KAJ8459049.1"/>
    <property type="molecule type" value="Genomic_DNA"/>
</dbReference>
<accession>A0AAV8PQH8</accession>
<sequence length="134" mass="14367">MDGGQEESVSKRADKRWRHHSHPIPSNLCWTTCSRGGSRRIENAAAVAKEEEAKVGLSTSDHSLVVKIEAKSNGNAAMRSASSEGSVRKGERWKGEALLLGDGTLQATIGDFDDEGDLALGELSTEKEMVDVAT</sequence>
<evidence type="ECO:0000256" key="1">
    <source>
        <dbReference type="SAM" id="MobiDB-lite"/>
    </source>
</evidence>
<dbReference type="Proteomes" id="UP001222027">
    <property type="component" value="Unassembled WGS sequence"/>
</dbReference>
<comment type="caution">
    <text evidence="2">The sequence shown here is derived from an EMBL/GenBank/DDBJ whole genome shotgun (WGS) entry which is preliminary data.</text>
</comment>
<keyword evidence="3" id="KW-1185">Reference proteome</keyword>
<organism evidence="2 3">
    <name type="scientific">Ensete ventricosum</name>
    <name type="common">Abyssinian banana</name>
    <name type="synonym">Musa ensete</name>
    <dbReference type="NCBI Taxonomy" id="4639"/>
    <lineage>
        <taxon>Eukaryota</taxon>
        <taxon>Viridiplantae</taxon>
        <taxon>Streptophyta</taxon>
        <taxon>Embryophyta</taxon>
        <taxon>Tracheophyta</taxon>
        <taxon>Spermatophyta</taxon>
        <taxon>Magnoliopsida</taxon>
        <taxon>Liliopsida</taxon>
        <taxon>Zingiberales</taxon>
        <taxon>Musaceae</taxon>
        <taxon>Ensete</taxon>
    </lineage>
</organism>
<protein>
    <submittedName>
        <fullName evidence="2">Uncharacterized protein</fullName>
    </submittedName>
</protein>